<evidence type="ECO:0000256" key="12">
    <source>
        <dbReference type="ARBA" id="ARBA00023136"/>
    </source>
</evidence>
<evidence type="ECO:0000256" key="4">
    <source>
        <dbReference type="ARBA" id="ARBA00017504"/>
    </source>
</evidence>
<dbReference type="Proteomes" id="UP001501337">
    <property type="component" value="Unassembled WGS sequence"/>
</dbReference>
<feature type="transmembrane region" description="Helical" evidence="15">
    <location>
        <begin position="6"/>
        <end position="33"/>
    </location>
</feature>
<keyword evidence="8 14" id="KW-0479">Metal-binding</keyword>
<keyword evidence="7 15" id="KW-0812">Transmembrane</keyword>
<evidence type="ECO:0000256" key="5">
    <source>
        <dbReference type="ARBA" id="ARBA00022475"/>
    </source>
</evidence>
<evidence type="ECO:0000256" key="13">
    <source>
        <dbReference type="ARBA" id="ARBA00048390"/>
    </source>
</evidence>
<comment type="function">
    <text evidence="14">Catalyzes the oxidation of protoporphyrinogen IX to protoporphyrin IX.</text>
</comment>
<reference evidence="17" key="1">
    <citation type="journal article" date="2019" name="Int. J. Syst. Evol. Microbiol.">
        <title>The Global Catalogue of Microorganisms (GCM) 10K type strain sequencing project: providing services to taxonomists for standard genome sequencing and annotation.</title>
        <authorList>
            <consortium name="The Broad Institute Genomics Platform"/>
            <consortium name="The Broad Institute Genome Sequencing Center for Infectious Disease"/>
            <person name="Wu L."/>
            <person name="Ma J."/>
        </authorList>
    </citation>
    <scope>NUCLEOTIDE SEQUENCE [LARGE SCALE GENOMIC DNA]</scope>
    <source>
        <strain evidence="17">JCM 17555</strain>
    </source>
</reference>
<evidence type="ECO:0000256" key="14">
    <source>
        <dbReference type="PIRNR" id="PIRNR004638"/>
    </source>
</evidence>
<keyword evidence="9 15" id="KW-1133">Transmembrane helix</keyword>
<accession>A0ABP7PG29</accession>
<evidence type="ECO:0000256" key="2">
    <source>
        <dbReference type="ARBA" id="ARBA00005073"/>
    </source>
</evidence>
<organism evidence="16 17">
    <name type="scientific">Allohahella marinimesophila</name>
    <dbReference type="NCBI Taxonomy" id="1054972"/>
    <lineage>
        <taxon>Bacteria</taxon>
        <taxon>Pseudomonadati</taxon>
        <taxon>Pseudomonadota</taxon>
        <taxon>Gammaproteobacteria</taxon>
        <taxon>Oceanospirillales</taxon>
        <taxon>Hahellaceae</taxon>
        <taxon>Allohahella</taxon>
    </lineage>
</organism>
<keyword evidence="17" id="KW-1185">Reference proteome</keyword>
<keyword evidence="11 14" id="KW-0408">Iron</keyword>
<dbReference type="InterPro" id="IPR005265">
    <property type="entry name" value="HemJ-like"/>
</dbReference>
<evidence type="ECO:0000256" key="1">
    <source>
        <dbReference type="ARBA" id="ARBA00004651"/>
    </source>
</evidence>
<sequence>MLIKELAYRMLGFLILHIAALLFWAAGLLYLPAVISGSSDRRRSLAGGEVKDVEIARFLFTRIATPAALIAIVAGTGVFVLNKTVDAWLIVKLTLVTGLVITHGGLGFLIVRAESHSEKSIAVWCWLSAAITTLLMTGIILIVLGKPEVGNWM</sequence>
<dbReference type="EC" id="1.3.99.-" evidence="14"/>
<feature type="transmembrane region" description="Helical" evidence="15">
    <location>
        <begin position="123"/>
        <end position="144"/>
    </location>
</feature>
<dbReference type="EMBL" id="BAABBO010000010">
    <property type="protein sequence ID" value="GAA3964998.1"/>
    <property type="molecule type" value="Genomic_DNA"/>
</dbReference>
<evidence type="ECO:0000313" key="17">
    <source>
        <dbReference type="Proteomes" id="UP001501337"/>
    </source>
</evidence>
<evidence type="ECO:0000256" key="8">
    <source>
        <dbReference type="ARBA" id="ARBA00022723"/>
    </source>
</evidence>
<name>A0ABP7PG29_9GAMM</name>
<evidence type="ECO:0000256" key="11">
    <source>
        <dbReference type="ARBA" id="ARBA00023004"/>
    </source>
</evidence>
<comment type="similarity">
    <text evidence="3 14">Belongs to the HemJ family.</text>
</comment>
<comment type="cofactor">
    <cofactor evidence="14">
        <name>heme b</name>
        <dbReference type="ChEBI" id="CHEBI:60344"/>
    </cofactor>
    <text evidence="14">Binds 1 heme b (iron(II)-protoporphyrin IX) group per subunit.</text>
</comment>
<keyword evidence="10" id="KW-0560">Oxidoreductase</keyword>
<evidence type="ECO:0000256" key="15">
    <source>
        <dbReference type="SAM" id="Phobius"/>
    </source>
</evidence>
<evidence type="ECO:0000313" key="16">
    <source>
        <dbReference type="EMBL" id="GAA3964998.1"/>
    </source>
</evidence>
<evidence type="ECO:0000256" key="7">
    <source>
        <dbReference type="ARBA" id="ARBA00022692"/>
    </source>
</evidence>
<feature type="transmembrane region" description="Helical" evidence="15">
    <location>
        <begin position="59"/>
        <end position="81"/>
    </location>
</feature>
<protein>
    <recommendedName>
        <fullName evidence="4 14">Protoporphyrinogen IX oxidase</fullName>
        <ecNumber evidence="14">1.3.99.-</ecNumber>
    </recommendedName>
</protein>
<comment type="caution">
    <text evidence="16">The sequence shown here is derived from an EMBL/GenBank/DDBJ whole genome shotgun (WGS) entry which is preliminary data.</text>
</comment>
<keyword evidence="5 14" id="KW-1003">Cell membrane</keyword>
<keyword evidence="12 14" id="KW-0472">Membrane</keyword>
<dbReference type="PANTHER" id="PTHR40255">
    <property type="entry name" value="UPF0093 MEMBRANE PROTEIN SLR1790"/>
    <property type="match status" value="1"/>
</dbReference>
<evidence type="ECO:0000256" key="3">
    <source>
        <dbReference type="ARBA" id="ARBA00006501"/>
    </source>
</evidence>
<keyword evidence="6 14" id="KW-0349">Heme</keyword>
<dbReference type="PANTHER" id="PTHR40255:SF1">
    <property type="entry name" value="PROTOPORPHYRINOGEN IX OXIDASE"/>
    <property type="match status" value="1"/>
</dbReference>
<comment type="pathway">
    <text evidence="2 14">Porphyrin-containing compound metabolism; protoporphyrin-IX biosynthesis; protoporphyrin-IX from protoporphyrinogen-IX: step 1/1.</text>
</comment>
<evidence type="ECO:0000256" key="9">
    <source>
        <dbReference type="ARBA" id="ARBA00022989"/>
    </source>
</evidence>
<dbReference type="Pfam" id="PF03653">
    <property type="entry name" value="UPF0093"/>
    <property type="match status" value="1"/>
</dbReference>
<comment type="subcellular location">
    <subcellularLocation>
        <location evidence="1">Cell membrane</location>
        <topology evidence="1">Multi-pass membrane protein</topology>
    </subcellularLocation>
</comment>
<gene>
    <name evidence="16" type="ORF">GCM10022278_23510</name>
</gene>
<evidence type="ECO:0000256" key="6">
    <source>
        <dbReference type="ARBA" id="ARBA00022617"/>
    </source>
</evidence>
<evidence type="ECO:0000256" key="10">
    <source>
        <dbReference type="ARBA" id="ARBA00023002"/>
    </source>
</evidence>
<feature type="transmembrane region" description="Helical" evidence="15">
    <location>
        <begin position="87"/>
        <end position="111"/>
    </location>
</feature>
<dbReference type="PIRSF" id="PIRSF004638">
    <property type="entry name" value="UCP004638"/>
    <property type="match status" value="1"/>
</dbReference>
<comment type="catalytic activity">
    <reaction evidence="13 14">
        <text>protoporphyrinogen IX + 3 A = protoporphyrin IX + 3 AH2</text>
        <dbReference type="Rhea" id="RHEA:62000"/>
        <dbReference type="ChEBI" id="CHEBI:13193"/>
        <dbReference type="ChEBI" id="CHEBI:17499"/>
        <dbReference type="ChEBI" id="CHEBI:57306"/>
        <dbReference type="ChEBI" id="CHEBI:57307"/>
    </reaction>
</comment>
<proteinExistence type="inferred from homology"/>